<name>A0A1J5E5K0_9BACT</name>
<dbReference type="PROSITE" id="PS00409">
    <property type="entry name" value="PROKAR_NTER_METHYL"/>
    <property type="match status" value="1"/>
</dbReference>
<gene>
    <name evidence="1" type="ORF">AUJ95_05800</name>
</gene>
<evidence type="ECO:0000313" key="1">
    <source>
        <dbReference type="EMBL" id="OIP39231.1"/>
    </source>
</evidence>
<dbReference type="NCBIfam" id="TIGR02532">
    <property type="entry name" value="IV_pilin_GFxxxE"/>
    <property type="match status" value="1"/>
</dbReference>
<organism evidence="1 2">
    <name type="scientific">Candidatus Desantisbacteria bacterium CG2_30_40_21</name>
    <dbReference type="NCBI Taxonomy" id="1817895"/>
    <lineage>
        <taxon>Bacteria</taxon>
        <taxon>Candidatus Desantisiibacteriota</taxon>
    </lineage>
</organism>
<accession>A0A1J5E5K0</accession>
<dbReference type="EMBL" id="MNYI01000156">
    <property type="protein sequence ID" value="OIP39231.1"/>
    <property type="molecule type" value="Genomic_DNA"/>
</dbReference>
<dbReference type="InterPro" id="IPR012902">
    <property type="entry name" value="N_methyl_site"/>
</dbReference>
<sequence>MKGFTLIEILAASGILAVLAMLIHSSFNISASIWKERQEYMEQEQDARISMDIIRQKISCAYLSPWHRETGFESKQGEIKFKTATNKGISMVTISLKQDTKDEKCLWMDETIGTKTTNTQLCAGVNMFEVDWLQEGFPQLVRVRLGLKDMNMPLMIVPVRVGKCL</sequence>
<proteinExistence type="predicted"/>
<evidence type="ECO:0000313" key="2">
    <source>
        <dbReference type="Proteomes" id="UP000183085"/>
    </source>
</evidence>
<dbReference type="AlphaFoldDB" id="A0A1J5E5K0"/>
<dbReference type="STRING" id="1817895.AUJ95_05800"/>
<reference evidence="1 2" key="1">
    <citation type="journal article" date="2016" name="Environ. Microbiol.">
        <title>Genomic resolution of a cold subsurface aquifer community provides metabolic insights for novel microbes adapted to high CO concentrations.</title>
        <authorList>
            <person name="Probst A.J."/>
            <person name="Castelle C.J."/>
            <person name="Singh A."/>
            <person name="Brown C.T."/>
            <person name="Anantharaman K."/>
            <person name="Sharon I."/>
            <person name="Hug L.A."/>
            <person name="Burstein D."/>
            <person name="Emerson J.B."/>
            <person name="Thomas B.C."/>
            <person name="Banfield J.F."/>
        </authorList>
    </citation>
    <scope>NUCLEOTIDE SEQUENCE [LARGE SCALE GENOMIC DNA]</scope>
    <source>
        <strain evidence="1">CG2_30_40_21</strain>
    </source>
</reference>
<protein>
    <recommendedName>
        <fullName evidence="3">Prepilin-type N-terminal cleavage/methylation domain-containing protein</fullName>
    </recommendedName>
</protein>
<evidence type="ECO:0008006" key="3">
    <source>
        <dbReference type="Google" id="ProtNLM"/>
    </source>
</evidence>
<comment type="caution">
    <text evidence="1">The sequence shown here is derived from an EMBL/GenBank/DDBJ whole genome shotgun (WGS) entry which is preliminary data.</text>
</comment>
<dbReference type="Proteomes" id="UP000183085">
    <property type="component" value="Unassembled WGS sequence"/>
</dbReference>